<dbReference type="PANTHER" id="PTHR48434:SF1">
    <property type="entry name" value="(RAPE) HYPOTHETICAL PROTEIN"/>
    <property type="match status" value="1"/>
</dbReference>
<protein>
    <submittedName>
        <fullName evidence="1">Uncharacterized protein</fullName>
    </submittedName>
</protein>
<organism evidence="1 2">
    <name type="scientific">Tanacetum coccineum</name>
    <dbReference type="NCBI Taxonomy" id="301880"/>
    <lineage>
        <taxon>Eukaryota</taxon>
        <taxon>Viridiplantae</taxon>
        <taxon>Streptophyta</taxon>
        <taxon>Embryophyta</taxon>
        <taxon>Tracheophyta</taxon>
        <taxon>Spermatophyta</taxon>
        <taxon>Magnoliopsida</taxon>
        <taxon>eudicotyledons</taxon>
        <taxon>Gunneridae</taxon>
        <taxon>Pentapetalae</taxon>
        <taxon>asterids</taxon>
        <taxon>campanulids</taxon>
        <taxon>Asterales</taxon>
        <taxon>Asteraceae</taxon>
        <taxon>Asteroideae</taxon>
        <taxon>Anthemideae</taxon>
        <taxon>Anthemidinae</taxon>
        <taxon>Tanacetum</taxon>
    </lineage>
</organism>
<dbReference type="EMBL" id="BQNB010012839">
    <property type="protein sequence ID" value="GJT08552.1"/>
    <property type="molecule type" value="Genomic_DNA"/>
</dbReference>
<name>A0ABQ5B342_9ASTR</name>
<evidence type="ECO:0000313" key="2">
    <source>
        <dbReference type="Proteomes" id="UP001151760"/>
    </source>
</evidence>
<reference evidence="1" key="2">
    <citation type="submission" date="2022-01" db="EMBL/GenBank/DDBJ databases">
        <authorList>
            <person name="Yamashiro T."/>
            <person name="Shiraishi A."/>
            <person name="Satake H."/>
            <person name="Nakayama K."/>
        </authorList>
    </citation>
    <scope>NUCLEOTIDE SEQUENCE</scope>
</reference>
<dbReference type="Proteomes" id="UP001151760">
    <property type="component" value="Unassembled WGS sequence"/>
</dbReference>
<gene>
    <name evidence="1" type="ORF">Tco_0843014</name>
</gene>
<keyword evidence="2" id="KW-1185">Reference proteome</keyword>
<evidence type="ECO:0000313" key="1">
    <source>
        <dbReference type="EMBL" id="GJT08552.1"/>
    </source>
</evidence>
<reference evidence="1" key="1">
    <citation type="journal article" date="2022" name="Int. J. Mol. Sci.">
        <title>Draft Genome of Tanacetum Coccineum: Genomic Comparison of Closely Related Tanacetum-Family Plants.</title>
        <authorList>
            <person name="Yamashiro T."/>
            <person name="Shiraishi A."/>
            <person name="Nakayama K."/>
            <person name="Satake H."/>
        </authorList>
    </citation>
    <scope>NUCLEOTIDE SEQUENCE</scope>
</reference>
<sequence>MRINERGFETIGVAGIGNESLYRAVSRGLMGDEATPIMNAYGMWVVDPSRVLKALAESLSIRIMVFNAKDEILTEFLPTPDAEIEFTAYVLCVPTISNVTKAYALEVTLPILTPQPTNNNAPEEVLRQNRIVLAGYNQNKVLFKQETVPSFEYSLQFSAIIKLPWILSFTHKKQEAEGSSPPLLLRQFSVKRWKQIEESQANKEAVMKYHISLIQESPRISTTKIPMTNMDIAKKIKECEDKQELERFINEIRSSPTPSEDLFQDSQDPYDDYKILDDKNVIIV</sequence>
<dbReference type="PANTHER" id="PTHR48434">
    <property type="entry name" value="(RAPE) HYPOTHETICAL PROTEIN"/>
    <property type="match status" value="1"/>
</dbReference>
<proteinExistence type="predicted"/>
<comment type="caution">
    <text evidence="1">The sequence shown here is derived from an EMBL/GenBank/DDBJ whole genome shotgun (WGS) entry which is preliminary data.</text>
</comment>
<accession>A0ABQ5B342</accession>